<sequence>MKGKIMTIKEKADKLLHETGLCQELKKYGEPHPIGSYRMDMMVYNDLDIDIQNDSMTLEKLHSLTLYILTTFRPTWYEAREEINDEGKTVWFHGFHALFMDELWNFDLWFFDRETITKAEAYCDNITMLCRQTPSLKTAITTIKKDLLSQGLYRYDKYTSMDVYQSVLTEGITNTQAFLKKHPLPTL</sequence>
<organism evidence="1 2">
    <name type="scientific">Blautia celeris</name>
    <dbReference type="NCBI Taxonomy" id="2763026"/>
    <lineage>
        <taxon>Bacteria</taxon>
        <taxon>Bacillati</taxon>
        <taxon>Bacillota</taxon>
        <taxon>Clostridia</taxon>
        <taxon>Lachnospirales</taxon>
        <taxon>Lachnospiraceae</taxon>
        <taxon>Blautia</taxon>
    </lineage>
</organism>
<keyword evidence="2" id="KW-1185">Reference proteome</keyword>
<dbReference type="RefSeq" id="WP_186971201.1">
    <property type="nucleotide sequence ID" value="NZ_JACOOU010000021.1"/>
</dbReference>
<reference evidence="1 2" key="1">
    <citation type="submission" date="2020-08" db="EMBL/GenBank/DDBJ databases">
        <title>Genome public.</title>
        <authorList>
            <person name="Liu C."/>
            <person name="Sun Q."/>
        </authorList>
    </citation>
    <scope>NUCLEOTIDE SEQUENCE [LARGE SCALE GENOMIC DNA]</scope>
    <source>
        <strain evidence="1 2">NSJ-34</strain>
    </source>
</reference>
<dbReference type="Proteomes" id="UP000654573">
    <property type="component" value="Unassembled WGS sequence"/>
</dbReference>
<comment type="caution">
    <text evidence="1">The sequence shown here is derived from an EMBL/GenBank/DDBJ whole genome shotgun (WGS) entry which is preliminary data.</text>
</comment>
<protein>
    <recommendedName>
        <fullName evidence="3">Aminoglycoside 6-adenylyltransferase</fullName>
    </recommendedName>
</protein>
<evidence type="ECO:0000313" key="1">
    <source>
        <dbReference type="EMBL" id="MBC5675797.1"/>
    </source>
</evidence>
<evidence type="ECO:0000313" key="2">
    <source>
        <dbReference type="Proteomes" id="UP000654573"/>
    </source>
</evidence>
<gene>
    <name evidence="1" type="ORF">H8S76_26610</name>
</gene>
<dbReference type="EMBL" id="JACOOU010000021">
    <property type="protein sequence ID" value="MBC5675797.1"/>
    <property type="molecule type" value="Genomic_DNA"/>
</dbReference>
<name>A0ABR7FKQ8_9FIRM</name>
<evidence type="ECO:0008006" key="3">
    <source>
        <dbReference type="Google" id="ProtNLM"/>
    </source>
</evidence>
<accession>A0ABR7FKQ8</accession>
<proteinExistence type="predicted"/>